<organism evidence="1 2">
    <name type="scientific">Acetobacterium wieringae</name>
    <dbReference type="NCBI Taxonomy" id="52694"/>
    <lineage>
        <taxon>Bacteria</taxon>
        <taxon>Bacillati</taxon>
        <taxon>Bacillota</taxon>
        <taxon>Clostridia</taxon>
        <taxon>Eubacteriales</taxon>
        <taxon>Eubacteriaceae</taxon>
        <taxon>Acetobacterium</taxon>
    </lineage>
</organism>
<accession>A0ABY6HBH7</accession>
<dbReference type="RefSeq" id="WP_263992635.1">
    <property type="nucleotide sequence ID" value="NZ_CP087994.1"/>
</dbReference>
<dbReference type="EMBL" id="CP087994">
    <property type="protein sequence ID" value="UYO61840.1"/>
    <property type="molecule type" value="Genomic_DNA"/>
</dbReference>
<name>A0ABY6HBH7_9FIRM</name>
<evidence type="ECO:0000313" key="2">
    <source>
        <dbReference type="Proteomes" id="UP001163550"/>
    </source>
</evidence>
<keyword evidence="2" id="KW-1185">Reference proteome</keyword>
<reference evidence="1" key="1">
    <citation type="submission" date="2021-11" db="EMBL/GenBank/DDBJ databases">
        <title>Isoprene-degrading acetogen.</title>
        <authorList>
            <person name="Yang Y."/>
            <person name="Jin H."/>
            <person name="Yan J."/>
        </authorList>
    </citation>
    <scope>NUCLEOTIDE SEQUENCE</scope>
    <source>
        <strain evidence="1">Berkeley</strain>
    </source>
</reference>
<sequence>MNNEPKIASKSETIGVAESRDLLQMKKTMALGLTMDEYVMIATVFGAACDRILKENGLE</sequence>
<gene>
    <name evidence="1" type="ORF">LNN31_13755</name>
</gene>
<dbReference type="Proteomes" id="UP001163550">
    <property type="component" value="Chromosome"/>
</dbReference>
<proteinExistence type="predicted"/>
<evidence type="ECO:0000313" key="1">
    <source>
        <dbReference type="EMBL" id="UYO61840.1"/>
    </source>
</evidence>
<protein>
    <submittedName>
        <fullName evidence="1">Uncharacterized protein</fullName>
    </submittedName>
</protein>